<evidence type="ECO:0000259" key="2">
    <source>
        <dbReference type="PROSITE" id="PS50965"/>
    </source>
</evidence>
<accession>A0A2V1HPH2</accession>
<comment type="caution">
    <text evidence="3">The sequence shown here is derived from an EMBL/GenBank/DDBJ whole genome shotgun (WGS) entry which is preliminary data.</text>
</comment>
<keyword evidence="1" id="KW-1133">Transmembrane helix</keyword>
<dbReference type="EMBL" id="QEOP01000002">
    <property type="protein sequence ID" value="PVZ94533.1"/>
    <property type="molecule type" value="Genomic_DNA"/>
</dbReference>
<evidence type="ECO:0000256" key="1">
    <source>
        <dbReference type="SAM" id="Phobius"/>
    </source>
</evidence>
<name>A0A2V1HPH2_9MICO</name>
<proteinExistence type="predicted"/>
<evidence type="ECO:0000313" key="4">
    <source>
        <dbReference type="Proteomes" id="UP000244893"/>
    </source>
</evidence>
<keyword evidence="4" id="KW-1185">Reference proteome</keyword>
<dbReference type="Pfam" id="PF08378">
    <property type="entry name" value="NERD"/>
    <property type="match status" value="1"/>
</dbReference>
<dbReference type="AlphaFoldDB" id="A0A2V1HPH2"/>
<keyword evidence="1" id="KW-0812">Transmembrane</keyword>
<feature type="transmembrane region" description="Helical" evidence="1">
    <location>
        <begin position="278"/>
        <end position="300"/>
    </location>
</feature>
<sequence length="306" mass="32607">MADLRSRLPAHSLMQQTLALHPPGFNVPSGEALSWYKGALGEIAVAGVLAWLPSEFTVLHSVPIGEQGTDIDHVVIGPPGVFTINTKSHPGQSLWIGGHGLLVSGQHTNYIGKAAQEASRASTRLSSASGLTVPVQPLIVFVNPGSRTVKALPEGGVRVLADWELLGHLNGLRREFSAEQLEEIAAAASRSETWCSAPPAVVDARRLAIHFNAIVARNLQGAQSADAPLPTPRMETRIDTVVPARGRDFVRAAPHRQKAAASRPRSRGRAKKSVWQELVKAALFIGVAWFGLTVGLPAYLATIVTP</sequence>
<organism evidence="3 4">
    <name type="scientific">Amnibacterium flavum</name>
    <dbReference type="NCBI Taxonomy" id="2173173"/>
    <lineage>
        <taxon>Bacteria</taxon>
        <taxon>Bacillati</taxon>
        <taxon>Actinomycetota</taxon>
        <taxon>Actinomycetes</taxon>
        <taxon>Micrococcales</taxon>
        <taxon>Microbacteriaceae</taxon>
        <taxon>Amnibacterium</taxon>
    </lineage>
</organism>
<dbReference type="OrthoDB" id="5793358at2"/>
<dbReference type="PROSITE" id="PS50965">
    <property type="entry name" value="NERD"/>
    <property type="match status" value="1"/>
</dbReference>
<dbReference type="InterPro" id="IPR011528">
    <property type="entry name" value="NERD"/>
</dbReference>
<reference evidence="3 4" key="1">
    <citation type="submission" date="2018-05" db="EMBL/GenBank/DDBJ databases">
        <title>Amnibacterium sp. M8JJ-5, whole genome shotgun sequence.</title>
        <authorList>
            <person name="Tuo L."/>
        </authorList>
    </citation>
    <scope>NUCLEOTIDE SEQUENCE [LARGE SCALE GENOMIC DNA]</scope>
    <source>
        <strain evidence="3 4">M8JJ-5</strain>
    </source>
</reference>
<gene>
    <name evidence="3" type="ORF">DDQ50_12600</name>
</gene>
<protein>
    <recommendedName>
        <fullName evidence="2">NERD domain-containing protein</fullName>
    </recommendedName>
</protein>
<feature type="domain" description="NERD" evidence="2">
    <location>
        <begin position="37"/>
        <end position="148"/>
    </location>
</feature>
<evidence type="ECO:0000313" key="3">
    <source>
        <dbReference type="EMBL" id="PVZ94533.1"/>
    </source>
</evidence>
<keyword evidence="1" id="KW-0472">Membrane</keyword>
<dbReference type="Proteomes" id="UP000244893">
    <property type="component" value="Unassembled WGS sequence"/>
</dbReference>